<dbReference type="GO" id="GO:0006633">
    <property type="term" value="P:fatty acid biosynthetic process"/>
    <property type="evidence" value="ECO:0007669"/>
    <property type="project" value="UniProtKB-UniRule"/>
</dbReference>
<comment type="function">
    <text evidence="10">Catalyzes the reversible formation of acyl-phosphate (acyl-PO(4)) from acyl-[acyl-carrier-protein] (acyl-ACP). This enzyme utilizes acyl-ACP as fatty acyl donor, but not acyl-CoA.</text>
</comment>
<dbReference type="InterPro" id="IPR003664">
    <property type="entry name" value="FA_synthesis"/>
</dbReference>
<dbReference type="KEGG" id="puo:RZN69_04665"/>
<dbReference type="GO" id="GO:0005737">
    <property type="term" value="C:cytoplasm"/>
    <property type="evidence" value="ECO:0007669"/>
    <property type="project" value="UniProtKB-SubCell"/>
</dbReference>
<dbReference type="PANTHER" id="PTHR30100">
    <property type="entry name" value="FATTY ACID/PHOSPHOLIPID SYNTHESIS PROTEIN PLSX"/>
    <property type="match status" value="1"/>
</dbReference>
<evidence type="ECO:0000256" key="9">
    <source>
        <dbReference type="ARBA" id="ARBA00046608"/>
    </source>
</evidence>
<dbReference type="GO" id="GO:0043811">
    <property type="term" value="F:phosphate:acyl-[acyl carrier protein] acyltransferase activity"/>
    <property type="evidence" value="ECO:0007669"/>
    <property type="project" value="UniProtKB-UniRule"/>
</dbReference>
<name>A0AAQ3LBJ1_9BACT</name>
<dbReference type="EMBL" id="CP136920">
    <property type="protein sequence ID" value="WOO42371.1"/>
    <property type="molecule type" value="Genomic_DNA"/>
</dbReference>
<evidence type="ECO:0000256" key="1">
    <source>
        <dbReference type="ARBA" id="ARBA00001232"/>
    </source>
</evidence>
<comment type="catalytic activity">
    <reaction evidence="1 10">
        <text>a fatty acyl-[ACP] + phosphate = an acyl phosphate + holo-[ACP]</text>
        <dbReference type="Rhea" id="RHEA:42292"/>
        <dbReference type="Rhea" id="RHEA-COMP:9685"/>
        <dbReference type="Rhea" id="RHEA-COMP:14125"/>
        <dbReference type="ChEBI" id="CHEBI:43474"/>
        <dbReference type="ChEBI" id="CHEBI:59918"/>
        <dbReference type="ChEBI" id="CHEBI:64479"/>
        <dbReference type="ChEBI" id="CHEBI:138651"/>
        <dbReference type="EC" id="2.3.1.274"/>
    </reaction>
</comment>
<dbReference type="InterPro" id="IPR012281">
    <property type="entry name" value="Phospholipid_synth_PlsX-like"/>
</dbReference>
<keyword evidence="3 10" id="KW-0444">Lipid biosynthesis</keyword>
<evidence type="ECO:0000256" key="7">
    <source>
        <dbReference type="ARBA" id="ARBA00023264"/>
    </source>
</evidence>
<dbReference type="Pfam" id="PF02504">
    <property type="entry name" value="FA_synthesis"/>
    <property type="match status" value="1"/>
</dbReference>
<evidence type="ECO:0000256" key="5">
    <source>
        <dbReference type="ARBA" id="ARBA00023098"/>
    </source>
</evidence>
<dbReference type="PIRSF" id="PIRSF002465">
    <property type="entry name" value="Phsphlp_syn_PlsX"/>
    <property type="match status" value="1"/>
</dbReference>
<dbReference type="Proteomes" id="UP001304300">
    <property type="component" value="Chromosome"/>
</dbReference>
<keyword evidence="11" id="KW-0012">Acyltransferase</keyword>
<dbReference type="GO" id="GO:0008654">
    <property type="term" value="P:phospholipid biosynthetic process"/>
    <property type="evidence" value="ECO:0007669"/>
    <property type="project" value="UniProtKB-KW"/>
</dbReference>
<keyword evidence="7 10" id="KW-1208">Phospholipid metabolism</keyword>
<keyword evidence="5 10" id="KW-0443">Lipid metabolism</keyword>
<sequence length="355" mass="38303">MANAQRSRYSIAVDTMGGDRGAAEVVRGVALALKEFKDIDEIILVGPKRMLEQMLKKVDLNKDRRLTIHHASQVVEMSEKPIQALKQKKDSSLVRSIELVKEGRAGAVVSLGNTGALMAGATLKLRPVKGIERPALATVIPSHKHHFLLIDAGANPETTGLQLAHNAILGNIYYKSILPNKNPRIGLLTIGSEEGKGTERIATAHEHLKKISHKINYIGPIEGFDTFKNVADVVVTDGFTGNCVLKSLESCFTTLSGFLKKELGATPFRQLGAVLSKGAFTAMKDQLSPEHYSGAPLLGINGLVLKTHGSSNRKFIRSAIRIANEGLRDDLTKKIQKGIAEGNAIVEESEAPAKA</sequence>
<evidence type="ECO:0000256" key="6">
    <source>
        <dbReference type="ARBA" id="ARBA00023209"/>
    </source>
</evidence>
<dbReference type="Gene3D" id="3.40.718.10">
    <property type="entry name" value="Isopropylmalate Dehydrogenase"/>
    <property type="match status" value="1"/>
</dbReference>
<keyword evidence="6 10" id="KW-0594">Phospholipid biosynthesis</keyword>
<accession>A0AAQ3LBJ1</accession>
<dbReference type="HAMAP" id="MF_00019">
    <property type="entry name" value="PlsX"/>
    <property type="match status" value="1"/>
</dbReference>
<evidence type="ECO:0000256" key="3">
    <source>
        <dbReference type="ARBA" id="ARBA00022516"/>
    </source>
</evidence>
<dbReference type="RefSeq" id="WP_317834890.1">
    <property type="nucleotide sequence ID" value="NZ_CP136920.1"/>
</dbReference>
<comment type="pathway">
    <text evidence="10">Lipid metabolism; phospholipid metabolism.</text>
</comment>
<dbReference type="SUPFAM" id="SSF53659">
    <property type="entry name" value="Isocitrate/Isopropylmalate dehydrogenase-like"/>
    <property type="match status" value="1"/>
</dbReference>
<evidence type="ECO:0000256" key="4">
    <source>
        <dbReference type="ARBA" id="ARBA00022679"/>
    </source>
</evidence>
<organism evidence="11 12">
    <name type="scientific">Rubellicoccus peritrichatus</name>
    <dbReference type="NCBI Taxonomy" id="3080537"/>
    <lineage>
        <taxon>Bacteria</taxon>
        <taxon>Pseudomonadati</taxon>
        <taxon>Verrucomicrobiota</taxon>
        <taxon>Opitutia</taxon>
        <taxon>Puniceicoccales</taxon>
        <taxon>Cerasicoccaceae</taxon>
        <taxon>Rubellicoccus</taxon>
    </lineage>
</organism>
<dbReference type="NCBIfam" id="TIGR00182">
    <property type="entry name" value="plsX"/>
    <property type="match status" value="1"/>
</dbReference>
<evidence type="ECO:0000313" key="12">
    <source>
        <dbReference type="Proteomes" id="UP001304300"/>
    </source>
</evidence>
<protein>
    <recommendedName>
        <fullName evidence="8 10">Phosphate acyltransferase</fullName>
        <ecNumber evidence="8 10">2.3.1.274</ecNumber>
    </recommendedName>
    <alternativeName>
        <fullName evidence="10">Acyl-ACP phosphotransacylase</fullName>
    </alternativeName>
    <alternativeName>
        <fullName evidence="10">Acyl-[acyl-carrier-protein]--phosphate acyltransferase</fullName>
    </alternativeName>
    <alternativeName>
        <fullName evidence="10">Phosphate-acyl-ACP acyltransferase</fullName>
    </alternativeName>
</protein>
<keyword evidence="2 10" id="KW-0963">Cytoplasm</keyword>
<keyword evidence="4 10" id="KW-0808">Transferase</keyword>
<evidence type="ECO:0000256" key="10">
    <source>
        <dbReference type="HAMAP-Rule" id="MF_00019"/>
    </source>
</evidence>
<comment type="similarity">
    <text evidence="10">Belongs to the PlsX family.</text>
</comment>
<evidence type="ECO:0000313" key="11">
    <source>
        <dbReference type="EMBL" id="WOO42371.1"/>
    </source>
</evidence>
<gene>
    <name evidence="10 11" type="primary">plsX</name>
    <name evidence="11" type="ORF">RZN69_04665</name>
</gene>
<dbReference type="AlphaFoldDB" id="A0AAQ3LBJ1"/>
<keyword evidence="12" id="KW-1185">Reference proteome</keyword>
<reference evidence="11 12" key="1">
    <citation type="submission" date="2023-10" db="EMBL/GenBank/DDBJ databases">
        <title>Rubellicoccus peritrichatus gen. nov., sp. nov., isolated from an algae of coral reef tank.</title>
        <authorList>
            <person name="Luo J."/>
        </authorList>
    </citation>
    <scope>NUCLEOTIDE SEQUENCE [LARGE SCALE GENOMIC DNA]</scope>
    <source>
        <strain evidence="11 12">CR14</strain>
    </source>
</reference>
<dbReference type="PANTHER" id="PTHR30100:SF1">
    <property type="entry name" value="PHOSPHATE ACYLTRANSFERASE"/>
    <property type="match status" value="1"/>
</dbReference>
<evidence type="ECO:0000256" key="8">
    <source>
        <dbReference type="ARBA" id="ARBA00024069"/>
    </source>
</evidence>
<proteinExistence type="inferred from homology"/>
<comment type="subunit">
    <text evidence="9 10">Homodimer. Probably interacts with PlsY.</text>
</comment>
<dbReference type="EC" id="2.3.1.274" evidence="8 10"/>
<evidence type="ECO:0000256" key="2">
    <source>
        <dbReference type="ARBA" id="ARBA00022490"/>
    </source>
</evidence>
<comment type="subcellular location">
    <subcellularLocation>
        <location evidence="10">Cytoplasm</location>
    </subcellularLocation>
    <text evidence="10">Associated with the membrane possibly through PlsY.</text>
</comment>